<dbReference type="EMBL" id="CDMZ01003323">
    <property type="protein sequence ID" value="CEM45921.1"/>
    <property type="molecule type" value="Genomic_DNA"/>
</dbReference>
<dbReference type="InterPro" id="IPR000615">
    <property type="entry name" value="Bestrophin"/>
</dbReference>
<feature type="region of interest" description="Disordered" evidence="6">
    <location>
        <begin position="375"/>
        <end position="409"/>
    </location>
</feature>
<feature type="region of interest" description="Disordered" evidence="6">
    <location>
        <begin position="454"/>
        <end position="516"/>
    </location>
</feature>
<evidence type="ECO:0000256" key="3">
    <source>
        <dbReference type="ARBA" id="ARBA00022989"/>
    </source>
</evidence>
<dbReference type="Pfam" id="PF01062">
    <property type="entry name" value="Bestrophin"/>
    <property type="match status" value="1"/>
</dbReference>
<name>A0A0G4HNY2_9ALVE</name>
<comment type="subcellular location">
    <subcellularLocation>
        <location evidence="1">Membrane</location>
    </subcellularLocation>
</comment>
<evidence type="ECO:0000256" key="2">
    <source>
        <dbReference type="ARBA" id="ARBA00022692"/>
    </source>
</evidence>
<comment type="similarity">
    <text evidence="5">Belongs to the anion channel-forming bestrophin (TC 1.A.46) family. Calcium-sensitive chloride channel subfamily.</text>
</comment>
<dbReference type="GO" id="GO:0005254">
    <property type="term" value="F:chloride channel activity"/>
    <property type="evidence" value="ECO:0007669"/>
    <property type="project" value="InterPro"/>
</dbReference>
<evidence type="ECO:0000256" key="7">
    <source>
        <dbReference type="SAM" id="Phobius"/>
    </source>
</evidence>
<evidence type="ECO:0000313" key="8">
    <source>
        <dbReference type="EMBL" id="CEM45921.1"/>
    </source>
</evidence>
<keyword evidence="3 7" id="KW-1133">Transmembrane helix</keyword>
<feature type="compositionally biased region" description="Basic and acidic residues" evidence="6">
    <location>
        <begin position="375"/>
        <end position="391"/>
    </location>
</feature>
<dbReference type="PANTHER" id="PTHR10736:SF0">
    <property type="entry name" value="BESTROPHIN HOMOLOG"/>
    <property type="match status" value="1"/>
</dbReference>
<feature type="compositionally biased region" description="Low complexity" evidence="6">
    <location>
        <begin position="392"/>
        <end position="408"/>
    </location>
</feature>
<keyword evidence="4 7" id="KW-0472">Membrane</keyword>
<organism evidence="8">
    <name type="scientific">Chromera velia CCMP2878</name>
    <dbReference type="NCBI Taxonomy" id="1169474"/>
    <lineage>
        <taxon>Eukaryota</taxon>
        <taxon>Sar</taxon>
        <taxon>Alveolata</taxon>
        <taxon>Colpodellida</taxon>
        <taxon>Chromeraceae</taxon>
        <taxon>Chromera</taxon>
    </lineage>
</organism>
<evidence type="ECO:0000256" key="4">
    <source>
        <dbReference type="ARBA" id="ARBA00023136"/>
    </source>
</evidence>
<dbReference type="InterPro" id="IPR021134">
    <property type="entry name" value="Bestrophin-like"/>
</dbReference>
<evidence type="ECO:0000256" key="1">
    <source>
        <dbReference type="ARBA" id="ARBA00004370"/>
    </source>
</evidence>
<dbReference type="PANTHER" id="PTHR10736">
    <property type="entry name" value="BESTROPHIN"/>
    <property type="match status" value="1"/>
</dbReference>
<protein>
    <recommendedName>
        <fullName evidence="9">Bestrophin homolog</fullName>
    </recommendedName>
</protein>
<feature type="transmembrane region" description="Helical" evidence="7">
    <location>
        <begin position="45"/>
        <end position="64"/>
    </location>
</feature>
<sequence>MIPCVTPPGVVFDDSPSPDIQIIKLYDIQTLISFGWVFSQGSGPVWHMTLGLSLVVGFTVGISFVQCHEEADFFDGCIPLPSTLSAMTLFQPTALILAFFVSICLTRWWQVREHLGLCFGRSGAAVIHFCAAVPGHDAESRMLRHTLCRLLNIAHIAIYRSAQIPPPERKDYDDLLKENLITPEELDIWLDHVPRHRPTVTYGWIDVLLNHAAEKGLMRNTIENMQTLQGDVNFIRTQCSEVFTYVQTPIPYSYQWLVVITVRVFYIQLMCVCAGYMGHSYHTRAYARIFTGILTCSMNYFTMERLLMMYNILSNPLGEEESDFPKFTYQKVTKKTTEYFRDKLIQGEQPASVNAFNKRTAQEVEVHLLSVQAAEKEKEAEKQSGNKKVEDSPVGSAAPATAAPSITTQTLQLRPGMSQVLADSLNNSGLPADMQHRVPGEGEAMELGGNVDARNLRRRSGGGGDASFGSPRQQETREWERRPLWPSDGSPGGGGGRWGDAEIPGTGGRYDDERGGAGQIYRDINRERVGGYGGGGRVADLPASLWDDRKHVY</sequence>
<reference evidence="8" key="1">
    <citation type="submission" date="2014-11" db="EMBL/GenBank/DDBJ databases">
        <authorList>
            <person name="Otto D Thomas"/>
            <person name="Naeem Raeece"/>
        </authorList>
    </citation>
    <scope>NUCLEOTIDE SEQUENCE</scope>
</reference>
<dbReference type="AlphaFoldDB" id="A0A0G4HNY2"/>
<feature type="transmembrane region" description="Helical" evidence="7">
    <location>
        <begin position="84"/>
        <end position="105"/>
    </location>
</feature>
<keyword evidence="2 7" id="KW-0812">Transmembrane</keyword>
<gene>
    <name evidence="8" type="ORF">Cvel_7702</name>
</gene>
<dbReference type="GO" id="GO:0016020">
    <property type="term" value="C:membrane"/>
    <property type="evidence" value="ECO:0007669"/>
    <property type="project" value="UniProtKB-SubCell"/>
</dbReference>
<evidence type="ECO:0008006" key="9">
    <source>
        <dbReference type="Google" id="ProtNLM"/>
    </source>
</evidence>
<evidence type="ECO:0000256" key="6">
    <source>
        <dbReference type="SAM" id="MobiDB-lite"/>
    </source>
</evidence>
<dbReference type="VEuPathDB" id="CryptoDB:Cvel_7702"/>
<accession>A0A0G4HNY2</accession>
<evidence type="ECO:0000256" key="5">
    <source>
        <dbReference type="ARBA" id="ARBA00034769"/>
    </source>
</evidence>
<proteinExistence type="inferred from homology"/>
<feature type="compositionally biased region" description="Basic and acidic residues" evidence="6">
    <location>
        <begin position="474"/>
        <end position="483"/>
    </location>
</feature>